<keyword evidence="1" id="KW-0175">Coiled coil</keyword>
<evidence type="ECO:0000313" key="3">
    <source>
        <dbReference type="Proteomes" id="UP000812287"/>
    </source>
</evidence>
<keyword evidence="3" id="KW-1185">Reference proteome</keyword>
<dbReference type="EMBL" id="MU250523">
    <property type="protein sequence ID" value="KAG7453072.1"/>
    <property type="molecule type" value="Genomic_DNA"/>
</dbReference>
<accession>A0A9P7W6I3</accession>
<gene>
    <name evidence="2" type="ORF">BT62DRAFT_45559</name>
</gene>
<evidence type="ECO:0000256" key="1">
    <source>
        <dbReference type="SAM" id="Coils"/>
    </source>
</evidence>
<dbReference type="RefSeq" id="XP_043046572.1">
    <property type="nucleotide sequence ID" value="XM_043180963.1"/>
</dbReference>
<dbReference type="GeneID" id="66103259"/>
<dbReference type="Proteomes" id="UP000812287">
    <property type="component" value="Unassembled WGS sequence"/>
</dbReference>
<comment type="caution">
    <text evidence="2">The sequence shown here is derived from an EMBL/GenBank/DDBJ whole genome shotgun (WGS) entry which is preliminary data.</text>
</comment>
<name>A0A9P7W6I3_9AGAR</name>
<proteinExistence type="predicted"/>
<sequence>MAQTDLKVGLSSSALALWDQLQHELSSEACREKQKSANLASKIDTIEEERKELAETVQKRTQELENKNQIVCRLELL</sequence>
<reference evidence="2" key="1">
    <citation type="submission" date="2020-11" db="EMBL/GenBank/DDBJ databases">
        <title>Adaptations for nitrogen fixation in a non-lichenized fungal sporocarp promotes dispersal by wood-feeding termites.</title>
        <authorList>
            <consortium name="DOE Joint Genome Institute"/>
            <person name="Koch R.A."/>
            <person name="Yoon G."/>
            <person name="Arayal U."/>
            <person name="Lail K."/>
            <person name="Amirebrahimi M."/>
            <person name="Labutti K."/>
            <person name="Lipzen A."/>
            <person name="Riley R."/>
            <person name="Barry K."/>
            <person name="Henrissat B."/>
            <person name="Grigoriev I.V."/>
            <person name="Herr J.R."/>
            <person name="Aime M.C."/>
        </authorList>
    </citation>
    <scope>NUCLEOTIDE SEQUENCE</scope>
    <source>
        <strain evidence="2">MCA 3950</strain>
    </source>
</reference>
<organism evidence="2 3">
    <name type="scientific">Guyanagaster necrorhizus</name>
    <dbReference type="NCBI Taxonomy" id="856835"/>
    <lineage>
        <taxon>Eukaryota</taxon>
        <taxon>Fungi</taxon>
        <taxon>Dikarya</taxon>
        <taxon>Basidiomycota</taxon>
        <taxon>Agaricomycotina</taxon>
        <taxon>Agaricomycetes</taxon>
        <taxon>Agaricomycetidae</taxon>
        <taxon>Agaricales</taxon>
        <taxon>Marasmiineae</taxon>
        <taxon>Physalacriaceae</taxon>
        <taxon>Guyanagaster</taxon>
    </lineage>
</organism>
<evidence type="ECO:0000313" key="2">
    <source>
        <dbReference type="EMBL" id="KAG7453072.1"/>
    </source>
</evidence>
<dbReference type="OrthoDB" id="3004901at2759"/>
<protein>
    <submittedName>
        <fullName evidence="2">Uncharacterized protein</fullName>
    </submittedName>
</protein>
<feature type="coiled-coil region" evidence="1">
    <location>
        <begin position="36"/>
        <end position="66"/>
    </location>
</feature>
<dbReference type="AlphaFoldDB" id="A0A9P7W6I3"/>